<dbReference type="InterPro" id="IPR004710">
    <property type="entry name" value="Bilac:Na_transpt"/>
</dbReference>
<dbReference type="WBParaSite" id="DME_0000982201-mRNA-1">
    <property type="protein sequence ID" value="DME_0000982201-mRNA-1"/>
    <property type="gene ID" value="DME_0000982201"/>
</dbReference>
<evidence type="ECO:0000313" key="11">
    <source>
        <dbReference type="Proteomes" id="UP000274756"/>
    </source>
</evidence>
<evidence type="ECO:0000313" key="9">
    <source>
        <dbReference type="EMBL" id="VDN53462.1"/>
    </source>
</evidence>
<dbReference type="InterPro" id="IPR002657">
    <property type="entry name" value="BilAc:Na_symport/Acr3"/>
</dbReference>
<dbReference type="GO" id="GO:0016020">
    <property type="term" value="C:membrane"/>
    <property type="evidence" value="ECO:0007669"/>
    <property type="project" value="UniProtKB-SubCell"/>
</dbReference>
<evidence type="ECO:0000256" key="5">
    <source>
        <dbReference type="ARBA" id="ARBA00022989"/>
    </source>
</evidence>
<keyword evidence="5 7" id="KW-1133">Transmembrane helix</keyword>
<evidence type="ECO:0000256" key="8">
    <source>
        <dbReference type="SAM" id="SignalP"/>
    </source>
</evidence>
<dbReference type="GO" id="GO:0015293">
    <property type="term" value="F:symporter activity"/>
    <property type="evidence" value="ECO:0007669"/>
    <property type="project" value="UniProtKB-KW"/>
</dbReference>
<reference evidence="9 11" key="2">
    <citation type="submission" date="2018-11" db="EMBL/GenBank/DDBJ databases">
        <authorList>
            <consortium name="Pathogen Informatics"/>
        </authorList>
    </citation>
    <scope>NUCLEOTIDE SEQUENCE [LARGE SCALE GENOMIC DNA]</scope>
</reference>
<evidence type="ECO:0000313" key="12">
    <source>
        <dbReference type="WBParaSite" id="DME_0000982201-mRNA-1"/>
    </source>
</evidence>
<feature type="transmembrane region" description="Helical" evidence="7">
    <location>
        <begin position="387"/>
        <end position="408"/>
    </location>
</feature>
<protein>
    <submittedName>
        <fullName evidence="12">Ileal sodium/bile acid cotransporter</fullName>
    </submittedName>
</protein>
<feature type="chain" id="PRO_5041039248" evidence="8">
    <location>
        <begin position="19"/>
        <end position="494"/>
    </location>
</feature>
<evidence type="ECO:0000256" key="6">
    <source>
        <dbReference type="ARBA" id="ARBA00023136"/>
    </source>
</evidence>
<evidence type="ECO:0000256" key="7">
    <source>
        <dbReference type="SAM" id="Phobius"/>
    </source>
</evidence>
<dbReference type="Gene3D" id="1.20.1530.20">
    <property type="match status" value="1"/>
</dbReference>
<accession>A0A0N4UPE2</accession>
<feature type="transmembrane region" description="Helical" evidence="7">
    <location>
        <begin position="420"/>
        <end position="443"/>
    </location>
</feature>
<dbReference type="OrthoDB" id="203097at2759"/>
<keyword evidence="4" id="KW-0813">Transport</keyword>
<keyword evidence="3 7" id="KW-0812">Transmembrane</keyword>
<feature type="transmembrane region" description="Helical" evidence="7">
    <location>
        <begin position="189"/>
        <end position="211"/>
    </location>
</feature>
<name>A0A0N4UPE2_DRAME</name>
<keyword evidence="11" id="KW-1185">Reference proteome</keyword>
<dbReference type="Pfam" id="PF01758">
    <property type="entry name" value="SBF"/>
    <property type="match status" value="1"/>
</dbReference>
<organism evidence="10 12">
    <name type="scientific">Dracunculus medinensis</name>
    <name type="common">Guinea worm</name>
    <dbReference type="NCBI Taxonomy" id="318479"/>
    <lineage>
        <taxon>Eukaryota</taxon>
        <taxon>Metazoa</taxon>
        <taxon>Ecdysozoa</taxon>
        <taxon>Nematoda</taxon>
        <taxon>Chromadorea</taxon>
        <taxon>Rhabditida</taxon>
        <taxon>Spirurina</taxon>
        <taxon>Dracunculoidea</taxon>
        <taxon>Dracunculidae</taxon>
        <taxon>Dracunculus</taxon>
    </lineage>
</organism>
<dbReference type="PANTHER" id="PTHR10361:SF28">
    <property type="entry name" value="P3 PROTEIN-RELATED"/>
    <property type="match status" value="1"/>
</dbReference>
<dbReference type="AlphaFoldDB" id="A0A0N4UPE2"/>
<feature type="transmembrane region" description="Helical" evidence="7">
    <location>
        <begin position="223"/>
        <end position="243"/>
    </location>
</feature>
<proteinExistence type="inferred from homology"/>
<dbReference type="InterPro" id="IPR038770">
    <property type="entry name" value="Na+/solute_symporter_sf"/>
</dbReference>
<gene>
    <name evidence="9" type="ORF">DME_LOCUS3435</name>
</gene>
<comment type="similarity">
    <text evidence="2">Belongs to the bile acid:sodium symporter (BASS) (TC 2.A.28) family.</text>
</comment>
<keyword evidence="8" id="KW-0732">Signal</keyword>
<dbReference type="PANTHER" id="PTHR10361">
    <property type="entry name" value="SODIUM-BILE ACID COTRANSPORTER"/>
    <property type="match status" value="1"/>
</dbReference>
<evidence type="ECO:0000256" key="1">
    <source>
        <dbReference type="ARBA" id="ARBA00004141"/>
    </source>
</evidence>
<comment type="subcellular location">
    <subcellularLocation>
        <location evidence="1">Membrane</location>
        <topology evidence="1">Multi-pass membrane protein</topology>
    </subcellularLocation>
</comment>
<keyword evidence="6 7" id="KW-0472">Membrane</keyword>
<reference evidence="12" key="1">
    <citation type="submission" date="2017-02" db="UniProtKB">
        <authorList>
            <consortium name="WormBaseParasite"/>
        </authorList>
    </citation>
    <scope>IDENTIFICATION</scope>
</reference>
<dbReference type="EMBL" id="UYYG01000133">
    <property type="protein sequence ID" value="VDN53462.1"/>
    <property type="molecule type" value="Genomic_DNA"/>
</dbReference>
<dbReference type="Proteomes" id="UP000274756">
    <property type="component" value="Unassembled WGS sequence"/>
</dbReference>
<evidence type="ECO:0000313" key="10">
    <source>
        <dbReference type="Proteomes" id="UP000038040"/>
    </source>
</evidence>
<sequence>MAIIQILLNLFIMVTANAKWFASMKFDPPYIHDLIVGKNRTVELLIDMNTEYEHYSHHNAWKVNIKSSDEGIAIPVETEKRLTLSDFRKINGLLNYKYNVTVTGLFLGKISMKASFKLANDSLSENDDPFAYEIEKDVTAELDVWVSQDSKRLVNRIFLSTLIILIVIANVLMGFELDTNMVLSAIKIPVAPFIGFCTQFLAMPLLSFAIANVVFLPYGLHSFALGLFVTGCAPGGGASNYWTVLLDGNLAVSVTMTFISSLAALFMMPLWIYMLSSHFLQDYHPEANITIPYWKIVSSLLTMVIPLIIGVMLARWKPHWQEKAKKISRPFIIFVLIFLIVFGTIANLYMLRIITLRAVSGGLLLPWCGFGIGCLAAIFLRQNPPNVTAISIETGIQNTGIAIFLLKISFPDPDADISALIPVIAASMTPIPLLMAVGVHSLIKRFKHRHIGRDNLEQSRNKEKIVTISFVEKKSHEVNPLMNLSVMSDASPLK</sequence>
<dbReference type="Proteomes" id="UP000038040">
    <property type="component" value="Unplaced"/>
</dbReference>
<evidence type="ECO:0000256" key="3">
    <source>
        <dbReference type="ARBA" id="ARBA00022692"/>
    </source>
</evidence>
<feature type="signal peptide" evidence="8">
    <location>
        <begin position="1"/>
        <end position="18"/>
    </location>
</feature>
<feature type="transmembrane region" description="Helical" evidence="7">
    <location>
        <begin position="331"/>
        <end position="351"/>
    </location>
</feature>
<feature type="transmembrane region" description="Helical" evidence="7">
    <location>
        <begin position="157"/>
        <end position="177"/>
    </location>
</feature>
<feature type="transmembrane region" description="Helical" evidence="7">
    <location>
        <begin position="250"/>
        <end position="273"/>
    </location>
</feature>
<feature type="transmembrane region" description="Helical" evidence="7">
    <location>
        <begin position="293"/>
        <end position="311"/>
    </location>
</feature>
<dbReference type="STRING" id="318479.A0A0N4UPE2"/>
<evidence type="ECO:0000256" key="4">
    <source>
        <dbReference type="ARBA" id="ARBA00022847"/>
    </source>
</evidence>
<keyword evidence="4" id="KW-0769">Symport</keyword>
<feature type="transmembrane region" description="Helical" evidence="7">
    <location>
        <begin position="363"/>
        <end position="380"/>
    </location>
</feature>
<evidence type="ECO:0000256" key="2">
    <source>
        <dbReference type="ARBA" id="ARBA00006528"/>
    </source>
</evidence>